<dbReference type="InterPro" id="IPR012696">
    <property type="entry name" value="PhnM"/>
</dbReference>
<name>A0A7W6IM13_9HYPH</name>
<protein>
    <submittedName>
        <fullName evidence="1">Alpha-D-ribose 1-methylphosphonate 5-triphosphate diphosphatase</fullName>
        <ecNumber evidence="1">3.6.1.63</ecNumber>
    </submittedName>
</protein>
<dbReference type="PANTHER" id="PTHR43135:SF3">
    <property type="entry name" value="ALPHA-D-RIBOSE 1-METHYLPHOSPHONATE 5-TRIPHOSPHATE DIPHOSPHATASE"/>
    <property type="match status" value="1"/>
</dbReference>
<dbReference type="Proteomes" id="UP000547011">
    <property type="component" value="Unassembled WGS sequence"/>
</dbReference>
<gene>
    <name evidence="1" type="ORF">GGR20_001726</name>
</gene>
<dbReference type="PANTHER" id="PTHR43135">
    <property type="entry name" value="ALPHA-D-RIBOSE 1-METHYLPHOSPHONATE 5-TRIPHOSPHATE DIPHOSPHATASE"/>
    <property type="match status" value="1"/>
</dbReference>
<dbReference type="NCBIfam" id="NF011984">
    <property type="entry name" value="PRK15446.1-5"/>
    <property type="match status" value="1"/>
</dbReference>
<dbReference type="GO" id="GO:0016810">
    <property type="term" value="F:hydrolase activity, acting on carbon-nitrogen (but not peptide) bonds"/>
    <property type="evidence" value="ECO:0007669"/>
    <property type="project" value="InterPro"/>
</dbReference>
<dbReference type="InterPro" id="IPR032466">
    <property type="entry name" value="Metal_Hydrolase"/>
</dbReference>
<dbReference type="Gene3D" id="3.20.20.140">
    <property type="entry name" value="Metal-dependent hydrolases"/>
    <property type="match status" value="2"/>
</dbReference>
<dbReference type="EMBL" id="JACIEW010000003">
    <property type="protein sequence ID" value="MBB4052084.1"/>
    <property type="molecule type" value="Genomic_DNA"/>
</dbReference>
<accession>A0A7W6IM13</accession>
<sequence>MWLSDFQIVLADRVIDRGALRIQDGLIAEISETPIADADIEGNGLLLLPGMIDMHDDMIEREIEPRPGVRMPIDMGLRDLDMKLATAGITTAYASLSFAPGSTYGHMRSYDFTSALIRAVVAARPNLLIDHRVHARFEVTFPAALSVVKELVSEGAVDLVSLCDHTPGQGQYRDLDLQATNMSRNKGISLEAAMEQLQQRIRDRKETAGDMTETLRAITQYCTMHGVPVASHDDDTVEKVTLMDQLGANISEFPVTLEAAEEAHRRGMLNAMGAPNALRGQSYSGNLSARNAHAAGVLDLLAADYHPSAMLPALLVLAETDPDGLAGAARLTSLNPARALGLEDRGEIRIGLRADLAVASRTGVGQVHATFSCGRVVHADGTLDTHRTSRRHEHVIRMS</sequence>
<dbReference type="PIRSF" id="PIRSF038971">
    <property type="entry name" value="PhnM"/>
    <property type="match status" value="1"/>
</dbReference>
<organism evidence="1 2">
    <name type="scientific">Devosia subaequoris</name>
    <dbReference type="NCBI Taxonomy" id="395930"/>
    <lineage>
        <taxon>Bacteria</taxon>
        <taxon>Pseudomonadati</taxon>
        <taxon>Pseudomonadota</taxon>
        <taxon>Alphaproteobacteria</taxon>
        <taxon>Hyphomicrobiales</taxon>
        <taxon>Devosiaceae</taxon>
        <taxon>Devosia</taxon>
    </lineage>
</organism>
<dbReference type="SUPFAM" id="SSF51338">
    <property type="entry name" value="Composite domain of metallo-dependent hydrolases"/>
    <property type="match status" value="1"/>
</dbReference>
<dbReference type="NCBIfam" id="NF011990">
    <property type="entry name" value="PRK15446.2-6"/>
    <property type="match status" value="1"/>
</dbReference>
<comment type="caution">
    <text evidence="1">The sequence shown here is derived from an EMBL/GenBank/DDBJ whole genome shotgun (WGS) entry which is preliminary data.</text>
</comment>
<dbReference type="InterPro" id="IPR051781">
    <property type="entry name" value="Metallo-dep_Hydrolase"/>
</dbReference>
<dbReference type="NCBIfam" id="NF011987">
    <property type="entry name" value="PRK15446.2-3"/>
    <property type="match status" value="1"/>
</dbReference>
<dbReference type="GO" id="GO:0019700">
    <property type="term" value="P:organic phosphonate catabolic process"/>
    <property type="evidence" value="ECO:0007669"/>
    <property type="project" value="InterPro"/>
</dbReference>
<dbReference type="Gene3D" id="2.30.40.10">
    <property type="entry name" value="Urease, subunit C, domain 1"/>
    <property type="match status" value="1"/>
</dbReference>
<dbReference type="NCBIfam" id="NF011988">
    <property type="entry name" value="PRK15446.2-4"/>
    <property type="match status" value="1"/>
</dbReference>
<reference evidence="1 2" key="1">
    <citation type="submission" date="2020-08" db="EMBL/GenBank/DDBJ databases">
        <title>Genomic Encyclopedia of Type Strains, Phase IV (KMG-IV): sequencing the most valuable type-strain genomes for metagenomic binning, comparative biology and taxonomic classification.</title>
        <authorList>
            <person name="Goeker M."/>
        </authorList>
    </citation>
    <scope>NUCLEOTIDE SEQUENCE [LARGE SCALE GENOMIC DNA]</scope>
    <source>
        <strain evidence="1 2">DSM 23447</strain>
    </source>
</reference>
<dbReference type="EC" id="3.6.1.63" evidence="1"/>
<dbReference type="RefSeq" id="WP_183310803.1">
    <property type="nucleotide sequence ID" value="NZ_JACIEW010000003.1"/>
</dbReference>
<dbReference type="AlphaFoldDB" id="A0A7W6IM13"/>
<dbReference type="InterPro" id="IPR011059">
    <property type="entry name" value="Metal-dep_hydrolase_composite"/>
</dbReference>
<evidence type="ECO:0000313" key="1">
    <source>
        <dbReference type="EMBL" id="MBB4052084.1"/>
    </source>
</evidence>
<evidence type="ECO:0000313" key="2">
    <source>
        <dbReference type="Proteomes" id="UP000547011"/>
    </source>
</evidence>
<keyword evidence="2" id="KW-1185">Reference proteome</keyword>
<proteinExistence type="predicted"/>
<keyword evidence="1" id="KW-0378">Hydrolase</keyword>
<dbReference type="NCBIfam" id="TIGR02318">
    <property type="entry name" value="phosphono_phnM"/>
    <property type="match status" value="1"/>
</dbReference>
<dbReference type="SUPFAM" id="SSF51556">
    <property type="entry name" value="Metallo-dependent hydrolases"/>
    <property type="match status" value="1"/>
</dbReference>